<dbReference type="RefSeq" id="WP_369667287.1">
    <property type="nucleotide sequence ID" value="NZ_JBDKXB010000013.1"/>
</dbReference>
<dbReference type="SUPFAM" id="SSF46785">
    <property type="entry name" value="Winged helix' DNA-binding domain"/>
    <property type="match status" value="1"/>
</dbReference>
<dbReference type="SUPFAM" id="SSF51206">
    <property type="entry name" value="cAMP-binding domain-like"/>
    <property type="match status" value="1"/>
</dbReference>
<evidence type="ECO:0000259" key="5">
    <source>
        <dbReference type="PROSITE" id="PS51063"/>
    </source>
</evidence>
<dbReference type="Gene3D" id="1.10.10.10">
    <property type="entry name" value="Winged helix-like DNA-binding domain superfamily/Winged helix DNA-binding domain"/>
    <property type="match status" value="1"/>
</dbReference>
<evidence type="ECO:0000313" key="7">
    <source>
        <dbReference type="Proteomes" id="UP001564408"/>
    </source>
</evidence>
<evidence type="ECO:0000256" key="2">
    <source>
        <dbReference type="ARBA" id="ARBA00023125"/>
    </source>
</evidence>
<dbReference type="InterPro" id="IPR036388">
    <property type="entry name" value="WH-like_DNA-bd_sf"/>
</dbReference>
<dbReference type="InterPro" id="IPR000595">
    <property type="entry name" value="cNMP-bd_dom"/>
</dbReference>
<dbReference type="Pfam" id="PF00027">
    <property type="entry name" value="cNMP_binding"/>
    <property type="match status" value="1"/>
</dbReference>
<dbReference type="EMBL" id="JBDKXB010000013">
    <property type="protein sequence ID" value="MEY6432901.1"/>
    <property type="molecule type" value="Genomic_DNA"/>
</dbReference>
<evidence type="ECO:0000313" key="6">
    <source>
        <dbReference type="EMBL" id="MEY6432901.1"/>
    </source>
</evidence>
<sequence length="277" mass="30435">MSITPNPITHPSCVHHPAAPHRVGARSITVVEPRTRGLRALAPTPGQNHLLAVLPESSRGRIFPLLELVPLPLGQALYESGGSLSHVYFPTDAIVSLLYVMEDGASAEIAVVGNEGLVGIALFLGGGTMPNRAVVQSAGQAYRLKGHLFKQEVDRSGPLQRLLMRYTHAMLTQMAQTAVCNRHHTVDQQLCRWLLLSLDRLPSDELSMTQELIANMLGVRREGVTEAAGELQRAGLIHYSRGHIRVLDRPGLEERVCECYEVVKKEFDRLLPNVIAE</sequence>
<dbReference type="InterPro" id="IPR036390">
    <property type="entry name" value="WH_DNA-bd_sf"/>
</dbReference>
<dbReference type="SMART" id="SM00419">
    <property type="entry name" value="HTH_CRP"/>
    <property type="match status" value="1"/>
</dbReference>
<gene>
    <name evidence="6" type="ORF">ABC977_10820</name>
</gene>
<dbReference type="Gene3D" id="2.60.120.10">
    <property type="entry name" value="Jelly Rolls"/>
    <property type="match status" value="1"/>
</dbReference>
<proteinExistence type="predicted"/>
<dbReference type="SMART" id="SM00100">
    <property type="entry name" value="cNMP"/>
    <property type="match status" value="1"/>
</dbReference>
<keyword evidence="1" id="KW-0805">Transcription regulation</keyword>
<feature type="domain" description="Cyclic nucleotide-binding" evidence="4">
    <location>
        <begin position="50"/>
        <end position="137"/>
    </location>
</feature>
<keyword evidence="3" id="KW-0804">Transcription</keyword>
<comment type="caution">
    <text evidence="6">The sequence shown here is derived from an EMBL/GenBank/DDBJ whole genome shotgun (WGS) entry which is preliminary data.</text>
</comment>
<dbReference type="PANTHER" id="PTHR24567:SF74">
    <property type="entry name" value="HTH-TYPE TRANSCRIPTIONAL REGULATOR ARCR"/>
    <property type="match status" value="1"/>
</dbReference>
<name>A0ABV4BEJ3_9GAMM</name>
<dbReference type="InterPro" id="IPR050397">
    <property type="entry name" value="Env_Response_Regulators"/>
</dbReference>
<dbReference type="PROSITE" id="PS50042">
    <property type="entry name" value="CNMP_BINDING_3"/>
    <property type="match status" value="1"/>
</dbReference>
<dbReference type="PROSITE" id="PS51063">
    <property type="entry name" value="HTH_CRP_2"/>
    <property type="match status" value="1"/>
</dbReference>
<protein>
    <submittedName>
        <fullName evidence="6">Crp/Fnr family transcriptional regulator</fullName>
    </submittedName>
</protein>
<dbReference type="PANTHER" id="PTHR24567">
    <property type="entry name" value="CRP FAMILY TRANSCRIPTIONAL REGULATORY PROTEIN"/>
    <property type="match status" value="1"/>
</dbReference>
<evidence type="ECO:0000256" key="1">
    <source>
        <dbReference type="ARBA" id="ARBA00023015"/>
    </source>
</evidence>
<dbReference type="Pfam" id="PF13545">
    <property type="entry name" value="HTH_Crp_2"/>
    <property type="match status" value="1"/>
</dbReference>
<organism evidence="6 7">
    <name type="scientific">Thioalkalicoccus limnaeus</name>
    <dbReference type="NCBI Taxonomy" id="120681"/>
    <lineage>
        <taxon>Bacteria</taxon>
        <taxon>Pseudomonadati</taxon>
        <taxon>Pseudomonadota</taxon>
        <taxon>Gammaproteobacteria</taxon>
        <taxon>Chromatiales</taxon>
        <taxon>Chromatiaceae</taxon>
        <taxon>Thioalkalicoccus</taxon>
    </lineage>
</organism>
<dbReference type="Proteomes" id="UP001564408">
    <property type="component" value="Unassembled WGS sequence"/>
</dbReference>
<keyword evidence="2" id="KW-0238">DNA-binding</keyword>
<evidence type="ECO:0000259" key="4">
    <source>
        <dbReference type="PROSITE" id="PS50042"/>
    </source>
</evidence>
<dbReference type="InterPro" id="IPR018490">
    <property type="entry name" value="cNMP-bd_dom_sf"/>
</dbReference>
<reference evidence="6 7" key="1">
    <citation type="submission" date="2024-05" db="EMBL/GenBank/DDBJ databases">
        <title>Genome Sequence and Characterization of the New Strain Purple Sulfur Bacterium of Genus Thioalkalicoccus.</title>
        <authorList>
            <person name="Bryantseva I.A."/>
            <person name="Kyndt J.A."/>
            <person name="Imhoff J.F."/>
        </authorList>
    </citation>
    <scope>NUCLEOTIDE SEQUENCE [LARGE SCALE GENOMIC DNA]</scope>
    <source>
        <strain evidence="6 7">Um2</strain>
    </source>
</reference>
<accession>A0ABV4BEJ3</accession>
<dbReference type="InterPro" id="IPR014710">
    <property type="entry name" value="RmlC-like_jellyroll"/>
</dbReference>
<evidence type="ECO:0000256" key="3">
    <source>
        <dbReference type="ARBA" id="ARBA00023163"/>
    </source>
</evidence>
<feature type="domain" description="HTH crp-type" evidence="5">
    <location>
        <begin position="184"/>
        <end position="250"/>
    </location>
</feature>
<dbReference type="InterPro" id="IPR012318">
    <property type="entry name" value="HTH_CRP"/>
</dbReference>
<keyword evidence="7" id="KW-1185">Reference proteome</keyword>